<sequence>MVQETDGRHSGAGGGVAGVTNASNEMQTTSTQNTQYDQIGTKYLEIKQLPAVEPEVPSILAALGEGGVKGKKCLGMLDFTTFSQNIRTLLEVFSSIALSDQPEMRVSLINASVNIQYDVFFTPMWHNISTSSSSHLPSNNPIQPPTNPPPPPPDLACGTGKYTHLLSTLGATSATGHDISPTMIASALTLYPASQFPTLHFSTHDCSIPSSLPVQATGSYDLVFSAWFLNYAGSEQELTNMFRVVDAQMRKGGRFVALTTDVHDVDMSVSKLGFYGLDVLVLEPRYVAPDTGVEVGIKARVKVGGGQVAGGFEFDVFQFRREVYERCALRAGLRIGWRGVVVPDDERRGTGYWDEWLRRPTFAMLEATRVGEEGGG</sequence>
<keyword evidence="4" id="KW-1185">Reference proteome</keyword>
<evidence type="ECO:0000256" key="1">
    <source>
        <dbReference type="SAM" id="MobiDB-lite"/>
    </source>
</evidence>
<dbReference type="InterPro" id="IPR029063">
    <property type="entry name" value="SAM-dependent_MTases_sf"/>
</dbReference>
<dbReference type="OrthoDB" id="3647at2759"/>
<dbReference type="SUPFAM" id="SSF53335">
    <property type="entry name" value="S-adenosyl-L-methionine-dependent methyltransferases"/>
    <property type="match status" value="1"/>
</dbReference>
<protein>
    <recommendedName>
        <fullName evidence="2">Methyltransferase domain-containing protein</fullName>
    </recommendedName>
</protein>
<feature type="domain" description="Methyltransferase" evidence="2">
    <location>
        <begin position="154"/>
        <end position="253"/>
    </location>
</feature>
<feature type="region of interest" description="Disordered" evidence="1">
    <location>
        <begin position="132"/>
        <end position="155"/>
    </location>
</feature>
<proteinExistence type="predicted"/>
<feature type="region of interest" description="Disordered" evidence="1">
    <location>
        <begin position="1"/>
        <end position="33"/>
    </location>
</feature>
<evidence type="ECO:0000259" key="2">
    <source>
        <dbReference type="Pfam" id="PF13649"/>
    </source>
</evidence>
<dbReference type="Gene3D" id="3.40.50.150">
    <property type="entry name" value="Vaccinia Virus protein VP39"/>
    <property type="match status" value="1"/>
</dbReference>
<feature type="compositionally biased region" description="Pro residues" evidence="1">
    <location>
        <begin position="142"/>
        <end position="154"/>
    </location>
</feature>
<dbReference type="CDD" id="cd02440">
    <property type="entry name" value="AdoMet_MTases"/>
    <property type="match status" value="1"/>
</dbReference>
<dbReference type="InterPro" id="IPR041698">
    <property type="entry name" value="Methyltransf_25"/>
</dbReference>
<accession>A0A8H7MCN6</accession>
<evidence type="ECO:0000313" key="4">
    <source>
        <dbReference type="Proteomes" id="UP000651452"/>
    </source>
</evidence>
<reference evidence="3" key="1">
    <citation type="submission" date="2018-12" db="EMBL/GenBank/DDBJ databases">
        <authorList>
            <person name="Syme R.A."/>
            <person name="Farfan-Caceres L."/>
            <person name="Lichtenzveig J."/>
        </authorList>
    </citation>
    <scope>NUCLEOTIDE SEQUENCE</scope>
    <source>
        <strain evidence="3">Al4</strain>
    </source>
</reference>
<gene>
    <name evidence="3" type="ORF">EKO04_011504</name>
</gene>
<reference evidence="3" key="2">
    <citation type="submission" date="2020-09" db="EMBL/GenBank/DDBJ databases">
        <title>Reference genome assembly for Australian Ascochyta lentis isolate Al4.</title>
        <authorList>
            <person name="Lee R.C."/>
            <person name="Farfan-Caceres L.M."/>
            <person name="Debler J.W."/>
            <person name="Williams A.H."/>
            <person name="Henares B.M."/>
        </authorList>
    </citation>
    <scope>NUCLEOTIDE SEQUENCE</scope>
    <source>
        <strain evidence="3">Al4</strain>
    </source>
</reference>
<feature type="compositionally biased region" description="Polar residues" evidence="1">
    <location>
        <begin position="20"/>
        <end position="33"/>
    </location>
</feature>
<feature type="compositionally biased region" description="Low complexity" evidence="1">
    <location>
        <begin position="132"/>
        <end position="141"/>
    </location>
</feature>
<dbReference type="AlphaFoldDB" id="A0A8H7MCN6"/>
<name>A0A8H7MCN6_9PLEO</name>
<dbReference type="Pfam" id="PF13649">
    <property type="entry name" value="Methyltransf_25"/>
    <property type="match status" value="1"/>
</dbReference>
<organism evidence="3 4">
    <name type="scientific">Ascochyta lentis</name>
    <dbReference type="NCBI Taxonomy" id="205686"/>
    <lineage>
        <taxon>Eukaryota</taxon>
        <taxon>Fungi</taxon>
        <taxon>Dikarya</taxon>
        <taxon>Ascomycota</taxon>
        <taxon>Pezizomycotina</taxon>
        <taxon>Dothideomycetes</taxon>
        <taxon>Pleosporomycetidae</taxon>
        <taxon>Pleosporales</taxon>
        <taxon>Pleosporineae</taxon>
        <taxon>Didymellaceae</taxon>
        <taxon>Ascochyta</taxon>
    </lineage>
</organism>
<dbReference type="EMBL" id="RZGK01000023">
    <property type="protein sequence ID" value="KAF9690594.1"/>
    <property type="molecule type" value="Genomic_DNA"/>
</dbReference>
<dbReference type="Proteomes" id="UP000651452">
    <property type="component" value="Unassembled WGS sequence"/>
</dbReference>
<evidence type="ECO:0000313" key="3">
    <source>
        <dbReference type="EMBL" id="KAF9690594.1"/>
    </source>
</evidence>
<comment type="caution">
    <text evidence="3">The sequence shown here is derived from an EMBL/GenBank/DDBJ whole genome shotgun (WGS) entry which is preliminary data.</text>
</comment>